<evidence type="ECO:0000313" key="1">
    <source>
        <dbReference type="EMBL" id="QSQ12898.1"/>
    </source>
</evidence>
<name>A0ABX7N325_9BACT</name>
<keyword evidence="2" id="KW-1185">Reference proteome</keyword>
<gene>
    <name evidence="1" type="ORF">JY572_31800</name>
</gene>
<dbReference type="EMBL" id="CP071091">
    <property type="protein sequence ID" value="QSQ12898.1"/>
    <property type="molecule type" value="Genomic_DNA"/>
</dbReference>
<protein>
    <recommendedName>
        <fullName evidence="3">MlpA protein</fullName>
    </recommendedName>
</protein>
<dbReference type="Proteomes" id="UP000663090">
    <property type="component" value="Chromosome"/>
</dbReference>
<organism evidence="1 2">
    <name type="scientific">Myxococcus landrumensis</name>
    <dbReference type="NCBI Taxonomy" id="2813577"/>
    <lineage>
        <taxon>Bacteria</taxon>
        <taxon>Pseudomonadati</taxon>
        <taxon>Myxococcota</taxon>
        <taxon>Myxococcia</taxon>
        <taxon>Myxococcales</taxon>
        <taxon>Cystobacterineae</taxon>
        <taxon>Myxococcaceae</taxon>
        <taxon>Myxococcus</taxon>
    </lineage>
</organism>
<dbReference type="RefSeq" id="WP_206714608.1">
    <property type="nucleotide sequence ID" value="NZ_CP071091.1"/>
</dbReference>
<evidence type="ECO:0008006" key="3">
    <source>
        <dbReference type="Google" id="ProtNLM"/>
    </source>
</evidence>
<accession>A0ABX7N325</accession>
<dbReference type="PROSITE" id="PS51257">
    <property type="entry name" value="PROKAR_LIPOPROTEIN"/>
    <property type="match status" value="1"/>
</dbReference>
<reference evidence="1 2" key="1">
    <citation type="submission" date="2021-02" db="EMBL/GenBank/DDBJ databases">
        <title>De Novo genome assembly of isolated myxobacteria.</title>
        <authorList>
            <person name="Stevens D.C."/>
        </authorList>
    </citation>
    <scope>NUCLEOTIDE SEQUENCE [LARGE SCALE GENOMIC DNA]</scope>
    <source>
        <strain evidence="1 2">SCHIC003</strain>
    </source>
</reference>
<proteinExistence type="predicted"/>
<evidence type="ECO:0000313" key="2">
    <source>
        <dbReference type="Proteomes" id="UP000663090"/>
    </source>
</evidence>
<sequence>MKTRWMGWSAALVLLAGCGAEDPEPQCVVARAVSDGSIGSFATVYTLAPGQNPDLQCARLKPEAVGLQKYFSEDPKAPDTVGVRSTRLGTLMAVDFKDRPDPDASNKPYSVGAFASEGPGADNFCDVPQLSETRLDVPATATLPAQNFRYAWSNLRIYNTPGIPGTQFKADLSYTENGCTATYQAKGIWPVVSCATKGKPDETKCDPYPDFSVGRLRGSGINPLFPVKCDPDALICVLTGDVPSDETP</sequence>